<dbReference type="VEuPathDB" id="FungiDB:TSTA_067310"/>
<keyword evidence="5" id="KW-1185">Reference proteome</keyword>
<dbReference type="InParanoid" id="B8LY46"/>
<dbReference type="GO" id="GO:0102522">
    <property type="term" value="F:tRNA 4-demethylwyosine alpha-amino-alpha-carboxypropyltransferase activity"/>
    <property type="evidence" value="ECO:0007669"/>
    <property type="project" value="UniProtKB-EC"/>
</dbReference>
<dbReference type="Gene3D" id="3.40.50.150">
    <property type="entry name" value="Vaccinia Virus protein VP39"/>
    <property type="match status" value="1"/>
</dbReference>
<dbReference type="PANTHER" id="PTHR23245:SF25">
    <property type="entry name" value="TRNA WYBUTOSINE-SYNTHESIZING PROTEIN 2 HOMOLOG"/>
    <property type="match status" value="1"/>
</dbReference>
<reference evidence="5" key="1">
    <citation type="journal article" date="2015" name="Genome Announc.">
        <title>Genome sequence of the AIDS-associated pathogen Penicillium marneffei (ATCC18224) and its near taxonomic relative Talaromyces stipitatus (ATCC10500).</title>
        <authorList>
            <person name="Nierman W.C."/>
            <person name="Fedorova-Abrams N.D."/>
            <person name="Andrianopoulos A."/>
        </authorList>
    </citation>
    <scope>NUCLEOTIDE SEQUENCE [LARGE SCALE GENOMIC DNA]</scope>
    <source>
        <strain evidence="5">ATCC 10500 / CBS 375.48 / QM 6759 / NRRL 1006</strain>
    </source>
</reference>
<dbReference type="PhylomeDB" id="B8LY46"/>
<dbReference type="RefSeq" id="XP_002340678.1">
    <property type="nucleotide sequence ID" value="XM_002340637.1"/>
</dbReference>
<dbReference type="AlphaFoldDB" id="B8LY46"/>
<dbReference type="EMBL" id="EQ962652">
    <property type="protein sequence ID" value="EED23291.1"/>
    <property type="molecule type" value="Genomic_DNA"/>
</dbReference>
<feature type="domain" description="SAM-dependent methyltransferase TRM5/TYW2-type" evidence="3">
    <location>
        <begin position="93"/>
        <end position="405"/>
    </location>
</feature>
<dbReference type="PANTHER" id="PTHR23245">
    <property type="entry name" value="TRNA METHYLTRANSFERASE"/>
    <property type="match status" value="1"/>
</dbReference>
<evidence type="ECO:0000256" key="1">
    <source>
        <dbReference type="ARBA" id="ARBA00049400"/>
    </source>
</evidence>
<protein>
    <recommendedName>
        <fullName evidence="2">tRNA wybutosine-synthesizing protein 2</fullName>
        <shortName evidence="2">tRNA-yW-synthesizing protein 2</shortName>
    </recommendedName>
    <alternativeName>
        <fullName evidence="2">tRNA(Phe) (4-demethylwyosine(37)-C(7)) aminocarboxypropyltransferase</fullName>
    </alternativeName>
</protein>
<keyword evidence="2" id="KW-0949">S-adenosyl-L-methionine</keyword>
<evidence type="ECO:0000259" key="3">
    <source>
        <dbReference type="PROSITE" id="PS51684"/>
    </source>
</evidence>
<dbReference type="GeneID" id="8101369"/>
<dbReference type="GO" id="GO:0031591">
    <property type="term" value="P:wybutosine biosynthetic process"/>
    <property type="evidence" value="ECO:0007669"/>
    <property type="project" value="InterPro"/>
</dbReference>
<dbReference type="OrthoDB" id="2387925at2759"/>
<proteinExistence type="inferred from homology"/>
<dbReference type="OMA" id="FELNPWS"/>
<dbReference type="PROSITE" id="PS51684">
    <property type="entry name" value="SAM_MT_TRM5_TYW2"/>
    <property type="match status" value="1"/>
</dbReference>
<comment type="subcellular location">
    <subcellularLocation>
        <location evidence="2">Cytoplasm</location>
    </subcellularLocation>
</comment>
<evidence type="ECO:0000313" key="5">
    <source>
        <dbReference type="Proteomes" id="UP000001745"/>
    </source>
</evidence>
<dbReference type="UniPathway" id="UPA00375"/>
<dbReference type="Proteomes" id="UP000001745">
    <property type="component" value="Unassembled WGS sequence"/>
</dbReference>
<evidence type="ECO:0000313" key="4">
    <source>
        <dbReference type="EMBL" id="EED23291.1"/>
    </source>
</evidence>
<dbReference type="FunCoup" id="B8LY46">
    <property type="interactions" value="42"/>
</dbReference>
<name>B8LY46_TALSN</name>
<dbReference type="STRING" id="441959.B8LY46"/>
<dbReference type="GO" id="GO:0008175">
    <property type="term" value="F:tRNA methyltransferase activity"/>
    <property type="evidence" value="ECO:0007669"/>
    <property type="project" value="TreeGrafter"/>
</dbReference>
<dbReference type="eggNOG" id="KOG1227">
    <property type="taxonomic scope" value="Eukaryota"/>
</dbReference>
<keyword evidence="2" id="KW-0808">Transferase</keyword>
<comment type="function">
    <text evidence="2">S-adenosyl-L-methionine-dependent transferase that acts as a component of the wybutosine biosynthesis pathway. Wybutosine is a hyper modified guanosine with a tricyclic base found at the 3'-position adjacent to the anticodon of eukaryotic phenylalanine tRNA. Catalyzes the transfer of the alpha-amino-alpha-carboxypropyl (acp) group from S-adenosyl-L-methionine to the C-7 position of 4-demethylwyosine (imG-14) to produce wybutosine-86.</text>
</comment>
<keyword evidence="2" id="KW-0819">tRNA processing</keyword>
<organism evidence="4 5">
    <name type="scientific">Talaromyces stipitatus (strain ATCC 10500 / CBS 375.48 / QM 6759 / NRRL 1006)</name>
    <name type="common">Penicillium stipitatum</name>
    <dbReference type="NCBI Taxonomy" id="441959"/>
    <lineage>
        <taxon>Eukaryota</taxon>
        <taxon>Fungi</taxon>
        <taxon>Dikarya</taxon>
        <taxon>Ascomycota</taxon>
        <taxon>Pezizomycotina</taxon>
        <taxon>Eurotiomycetes</taxon>
        <taxon>Eurotiomycetidae</taxon>
        <taxon>Eurotiales</taxon>
        <taxon>Trichocomaceae</taxon>
        <taxon>Talaromyces</taxon>
        <taxon>Talaromyces sect. Talaromyces</taxon>
    </lineage>
</organism>
<dbReference type="InterPro" id="IPR030382">
    <property type="entry name" value="MeTrfase_TRM5/TYW2"/>
</dbReference>
<dbReference type="SUPFAM" id="SSF53335">
    <property type="entry name" value="S-adenosyl-L-methionine-dependent methyltransferases"/>
    <property type="match status" value="1"/>
</dbReference>
<sequence length="407" mass="46240">MNEKDKYKKEKKPSTMCSNPLQRGIQQFLRDYNSNGPTASTVISGLPKRFTIYQPMLLLPLNVFTASQAWAECYASLSETNRQKLYASIAKSFDHKGQTITHIAMNAPIQLTTSQGSENLMRSPNGLVPLYGNFGELRDYEYKPSQQDFEKAFWYWAPLYTMFSKGNITEKARILGLEGRFTGLDESSLKGQRIEDVGVIDLYAGIGYFVFSYLKRGVKRVWGWELNAWSVEGLRRGCLENGWNCKVVPLSQGEDESLPSGLDDGNLENLLDELTDDVRIVIFQGDNQSAPAIMERIQPELKKRGHWAPVRHVNLGLLPTSRPTWDPSLRLLDRKHGGWTHVHENVDVTEIEKKRDEIVAEYVNLAGRLNGIDRQSLSICCDHVEEVKTYAPGVMHCVFDIQVDFEQ</sequence>
<dbReference type="GO" id="GO:0005737">
    <property type="term" value="C:cytoplasm"/>
    <property type="evidence" value="ECO:0007669"/>
    <property type="project" value="UniProtKB-SubCell"/>
</dbReference>
<dbReference type="PIRSF" id="PIRSF038972">
    <property type="entry name" value="Trm12"/>
    <property type="match status" value="1"/>
</dbReference>
<dbReference type="InterPro" id="IPR026274">
    <property type="entry name" value="tRNA_wybutosine_synth_prot_2"/>
</dbReference>
<keyword evidence="2" id="KW-0963">Cytoplasm</keyword>
<gene>
    <name evidence="4" type="ORF">TSTA_067310</name>
</gene>
<dbReference type="GO" id="GO:0030488">
    <property type="term" value="P:tRNA methylation"/>
    <property type="evidence" value="ECO:0007669"/>
    <property type="project" value="TreeGrafter"/>
</dbReference>
<comment type="catalytic activity">
    <reaction evidence="1">
        <text>4-demethylwyosine(37) in tRNA(Phe) + S-adenosyl-L-methionine = 4-demethyl-7-[(3S)-3-amino-3-carboxypropyl]wyosine(37) in tRNA(Phe) + S-methyl-5'-thioadenosine + H(+)</text>
        <dbReference type="Rhea" id="RHEA:36355"/>
        <dbReference type="Rhea" id="RHEA-COMP:10164"/>
        <dbReference type="Rhea" id="RHEA-COMP:10378"/>
        <dbReference type="ChEBI" id="CHEBI:15378"/>
        <dbReference type="ChEBI" id="CHEBI:17509"/>
        <dbReference type="ChEBI" id="CHEBI:59789"/>
        <dbReference type="ChEBI" id="CHEBI:64315"/>
        <dbReference type="ChEBI" id="CHEBI:73550"/>
        <dbReference type="EC" id="2.5.1.114"/>
    </reaction>
</comment>
<comment type="pathway">
    <text evidence="2">tRNA modification; wybutosine-tRNA(Phe) biosynthesis.</text>
</comment>
<accession>B8LY46</accession>
<comment type="similarity">
    <text evidence="2">Belongs to the class I-like SAM-binding methyltransferase superfamily. TRM5/TYW2 family.</text>
</comment>
<evidence type="ECO:0000256" key="2">
    <source>
        <dbReference type="PIRNR" id="PIRNR038972"/>
    </source>
</evidence>
<dbReference type="InterPro" id="IPR029063">
    <property type="entry name" value="SAM-dependent_MTases_sf"/>
</dbReference>
<dbReference type="GO" id="GO:0008757">
    <property type="term" value="F:S-adenosylmethionine-dependent methyltransferase activity"/>
    <property type="evidence" value="ECO:0007669"/>
    <property type="project" value="InterPro"/>
</dbReference>
<dbReference type="HOGENOM" id="CLU_023588_0_0_1"/>